<dbReference type="InterPro" id="IPR005829">
    <property type="entry name" value="Sugar_transporter_CS"/>
</dbReference>
<keyword evidence="2" id="KW-0813">Transport</keyword>
<proteinExistence type="evidence at transcript level"/>
<evidence type="ECO:0000256" key="3">
    <source>
        <dbReference type="ARBA" id="ARBA00022475"/>
    </source>
</evidence>
<dbReference type="PROSITE" id="PS50850">
    <property type="entry name" value="MFS"/>
    <property type="match status" value="1"/>
</dbReference>
<dbReference type="InterPro" id="IPR050549">
    <property type="entry name" value="MFS_Trehalose_Transporter"/>
</dbReference>
<dbReference type="InterPro" id="IPR020846">
    <property type="entry name" value="MFS_dom"/>
</dbReference>
<keyword evidence="7 8" id="KW-0472">Membrane</keyword>
<name>A0A858Z6N5_9CUCU</name>
<evidence type="ECO:0000256" key="7">
    <source>
        <dbReference type="ARBA" id="ARBA00023136"/>
    </source>
</evidence>
<feature type="transmembrane region" description="Helical" evidence="8">
    <location>
        <begin position="18"/>
        <end position="42"/>
    </location>
</feature>
<feature type="transmembrane region" description="Helical" evidence="8">
    <location>
        <begin position="301"/>
        <end position="321"/>
    </location>
</feature>
<dbReference type="Pfam" id="PF00083">
    <property type="entry name" value="Sugar_tr"/>
    <property type="match status" value="1"/>
</dbReference>
<reference evidence="10" key="1">
    <citation type="submission" date="2019-09" db="EMBL/GenBank/DDBJ databases">
        <title>MFS transporters aid in co-option of insect defense compounds from plants.</title>
        <authorList>
            <person name="Yang Z.-L."/>
            <person name="Nour-Eldin H.H."/>
            <person name="Haenniger S."/>
            <person name="Reichelt M."/>
            <person name="Crocoll C."/>
            <person name="Vogel H."/>
            <person name="Beran F."/>
        </authorList>
    </citation>
    <scope>NUCLEOTIDE SEQUENCE</scope>
</reference>
<keyword evidence="5 8" id="KW-0812">Transmembrane</keyword>
<accession>A0A858Z6N5</accession>
<dbReference type="PANTHER" id="PTHR48021">
    <property type="match status" value="1"/>
</dbReference>
<feature type="transmembrane region" description="Helical" evidence="8">
    <location>
        <begin position="260"/>
        <end position="289"/>
    </location>
</feature>
<feature type="domain" description="Major facilitator superfamily (MFS) profile" evidence="9">
    <location>
        <begin position="19"/>
        <end position="453"/>
    </location>
</feature>
<evidence type="ECO:0000256" key="2">
    <source>
        <dbReference type="ARBA" id="ARBA00022448"/>
    </source>
</evidence>
<evidence type="ECO:0000256" key="8">
    <source>
        <dbReference type="SAM" id="Phobius"/>
    </source>
</evidence>
<dbReference type="GO" id="GO:0022857">
    <property type="term" value="F:transmembrane transporter activity"/>
    <property type="evidence" value="ECO:0007669"/>
    <property type="project" value="InterPro"/>
</dbReference>
<dbReference type="AlphaFoldDB" id="A0A858Z6N5"/>
<protein>
    <submittedName>
        <fullName evidence="10">Glucosinolate transporter</fullName>
    </submittedName>
</protein>
<dbReference type="EMBL" id="MN433071">
    <property type="protein sequence ID" value="QJX15781.1"/>
    <property type="molecule type" value="mRNA"/>
</dbReference>
<dbReference type="PANTHER" id="PTHR48021:SF47">
    <property type="entry name" value="GH17672P"/>
    <property type="match status" value="1"/>
</dbReference>
<feature type="transmembrane region" description="Helical" evidence="8">
    <location>
        <begin position="361"/>
        <end position="387"/>
    </location>
</feature>
<keyword evidence="3" id="KW-1003">Cell membrane</keyword>
<dbReference type="GO" id="GO:0005886">
    <property type="term" value="C:plasma membrane"/>
    <property type="evidence" value="ECO:0007669"/>
    <property type="project" value="UniProtKB-SubCell"/>
</dbReference>
<keyword evidence="4" id="KW-0762">Sugar transport</keyword>
<dbReference type="InterPro" id="IPR005828">
    <property type="entry name" value="MFS_sugar_transport-like"/>
</dbReference>
<feature type="transmembrane region" description="Helical" evidence="8">
    <location>
        <begin position="328"/>
        <end position="349"/>
    </location>
</feature>
<dbReference type="FunFam" id="1.20.1250.20:FF:000218">
    <property type="entry name" value="facilitated trehalose transporter Tret1"/>
    <property type="match status" value="1"/>
</dbReference>
<feature type="transmembrane region" description="Helical" evidence="8">
    <location>
        <begin position="431"/>
        <end position="449"/>
    </location>
</feature>
<evidence type="ECO:0000256" key="6">
    <source>
        <dbReference type="ARBA" id="ARBA00022989"/>
    </source>
</evidence>
<gene>
    <name evidence="10" type="primary">GTR13</name>
</gene>
<feature type="transmembrane region" description="Helical" evidence="8">
    <location>
        <begin position="181"/>
        <end position="199"/>
    </location>
</feature>
<dbReference type="SUPFAM" id="SSF103473">
    <property type="entry name" value="MFS general substrate transporter"/>
    <property type="match status" value="1"/>
</dbReference>
<evidence type="ECO:0000256" key="4">
    <source>
        <dbReference type="ARBA" id="ARBA00022597"/>
    </source>
</evidence>
<comment type="subcellular location">
    <subcellularLocation>
        <location evidence="1">Cell membrane</location>
        <topology evidence="1">Multi-pass membrane protein</topology>
    </subcellularLocation>
</comment>
<sequence>MHLEMEESHNVAKKRKPFFAYFCVLTGNLLTLSLGASLTWTSPVLTKLSSNNTDINPLGRPITAAEVSMLAGIPTFTSTLGLLIMPKFSDIFGRKNFLLFSGVVMFLSGIGLSFSGGNIAFMIITRCLFSFTEAHSVTSIYVAEIAEDHNRGKMGCCLSIFHQMGHLFGYVIGPFFSIKNFSLIITAPTLIFLLFFSMAPETPIYLLTKGKENESKNVLRKLISNKSEEEIELELKGMKENLKKERKGKIVDLFKKRENVLALIFSFLPLLIKFSSGVTVIYAFLAPFFDQAGTNLSGDMVAILIAVFKVSSFILSSVLIEKFGRRKLILISSTGTTLNLFFIGVYFYLQSINSSLLPYLQWLPLTGLILTVSFYGIGLGPIPHILAAELPPVELRATMAALVLSSCYVVVFVFTFLYPFVSEMYGNEWCVWWFSLNCAVGTILMYFFLPETKGKSLDEIQDMLKNYSQLKIH</sequence>
<feature type="transmembrane region" description="Helical" evidence="8">
    <location>
        <begin position="62"/>
        <end position="85"/>
    </location>
</feature>
<evidence type="ECO:0000256" key="1">
    <source>
        <dbReference type="ARBA" id="ARBA00004651"/>
    </source>
</evidence>
<evidence type="ECO:0000313" key="10">
    <source>
        <dbReference type="EMBL" id="QJX15781.1"/>
    </source>
</evidence>
<dbReference type="PROSITE" id="PS00216">
    <property type="entry name" value="SUGAR_TRANSPORT_1"/>
    <property type="match status" value="1"/>
</dbReference>
<keyword evidence="6 8" id="KW-1133">Transmembrane helix</keyword>
<dbReference type="InterPro" id="IPR036259">
    <property type="entry name" value="MFS_trans_sf"/>
</dbReference>
<dbReference type="Gene3D" id="1.20.1250.20">
    <property type="entry name" value="MFS general substrate transporter like domains"/>
    <property type="match status" value="1"/>
</dbReference>
<evidence type="ECO:0000256" key="5">
    <source>
        <dbReference type="ARBA" id="ARBA00022692"/>
    </source>
</evidence>
<evidence type="ECO:0000259" key="9">
    <source>
        <dbReference type="PROSITE" id="PS50850"/>
    </source>
</evidence>
<organism evidence="10">
    <name type="scientific">Phyllotreta armoraciae</name>
    <dbReference type="NCBI Taxonomy" id="1553667"/>
    <lineage>
        <taxon>Eukaryota</taxon>
        <taxon>Metazoa</taxon>
        <taxon>Ecdysozoa</taxon>
        <taxon>Arthropoda</taxon>
        <taxon>Hexapoda</taxon>
        <taxon>Insecta</taxon>
        <taxon>Pterygota</taxon>
        <taxon>Neoptera</taxon>
        <taxon>Endopterygota</taxon>
        <taxon>Coleoptera</taxon>
        <taxon>Polyphaga</taxon>
        <taxon>Cucujiformia</taxon>
        <taxon>Chrysomeloidea</taxon>
        <taxon>Chrysomelidae</taxon>
        <taxon>Galerucinae</taxon>
        <taxon>Alticini</taxon>
        <taxon>Phyllotreta</taxon>
    </lineage>
</organism>
<feature type="transmembrane region" description="Helical" evidence="8">
    <location>
        <begin position="97"/>
        <end position="114"/>
    </location>
</feature>
<feature type="transmembrane region" description="Helical" evidence="8">
    <location>
        <begin position="399"/>
        <end position="419"/>
    </location>
</feature>